<dbReference type="PANTHER" id="PTHR43673">
    <property type="entry name" value="NAD(P)H NITROREDUCTASE YDGI-RELATED"/>
    <property type="match status" value="1"/>
</dbReference>
<evidence type="ECO:0000256" key="2">
    <source>
        <dbReference type="ARBA" id="ARBA00023002"/>
    </source>
</evidence>
<comment type="caution">
    <text evidence="4">The sequence shown here is derived from an EMBL/GenBank/DDBJ whole genome shotgun (WGS) entry which is preliminary data.</text>
</comment>
<feature type="domain" description="Nitroreductase" evidence="3">
    <location>
        <begin position="7"/>
        <end position="151"/>
    </location>
</feature>
<dbReference type="GO" id="GO:0102919">
    <property type="term" value="F:5,6-dimethylbenzimidazole synthase activity"/>
    <property type="evidence" value="ECO:0007669"/>
    <property type="project" value="UniProtKB-EC"/>
</dbReference>
<reference evidence="4 5" key="1">
    <citation type="submission" date="2015-09" db="EMBL/GenBank/DDBJ databases">
        <title>Genome sequence of Oxobacter pfennigii DSM 3222.</title>
        <authorList>
            <person name="Poehlein A."/>
            <person name="Bengelsdorf F.R."/>
            <person name="Schiel-Bengelsdorf B."/>
            <person name="Duerre P."/>
            <person name="Daniel R."/>
        </authorList>
    </citation>
    <scope>NUCLEOTIDE SEQUENCE [LARGE SCALE GENOMIC DNA]</scope>
    <source>
        <strain evidence="4 5">DSM 3222</strain>
    </source>
</reference>
<keyword evidence="2 4" id="KW-0560">Oxidoreductase</keyword>
<dbReference type="InterPro" id="IPR029479">
    <property type="entry name" value="Nitroreductase"/>
</dbReference>
<evidence type="ECO:0000313" key="5">
    <source>
        <dbReference type="Proteomes" id="UP000050326"/>
    </source>
</evidence>
<dbReference type="RefSeq" id="WP_054874158.1">
    <property type="nucleotide sequence ID" value="NZ_LKET01000024.1"/>
</dbReference>
<evidence type="ECO:0000259" key="3">
    <source>
        <dbReference type="Pfam" id="PF00881"/>
    </source>
</evidence>
<protein>
    <submittedName>
        <fullName evidence="4">5,6-dimethylbenzimidazole synthase</fullName>
        <ecNumber evidence="4">1.13.11.79</ecNumber>
    </submittedName>
</protein>
<dbReference type="OrthoDB" id="9812105at2"/>
<sequence>MELYDIIEKRRSIRKYKDIPVEKEKLYRIFKSATLIPSWSCKHCWRFIIVDELETKLMISQAVDESNPAQDALKHAPMIVIICANPVDTEEIDDKEYYMADCGIAMEHIMLSATYEGLATCWIGLFDEDNIKSILKIPSQIRIVGITPLGYGDEMPEDKEKVGIKDITYYNKWESNIGFNNI</sequence>
<dbReference type="Gene3D" id="3.40.109.10">
    <property type="entry name" value="NADH Oxidase"/>
    <property type="match status" value="1"/>
</dbReference>
<dbReference type="Pfam" id="PF00881">
    <property type="entry name" value="Nitroreductase"/>
    <property type="match status" value="1"/>
</dbReference>
<proteinExistence type="inferred from homology"/>
<evidence type="ECO:0000256" key="1">
    <source>
        <dbReference type="ARBA" id="ARBA00007118"/>
    </source>
</evidence>
<dbReference type="EMBL" id="LKET01000024">
    <property type="protein sequence ID" value="KPU45359.1"/>
    <property type="molecule type" value="Genomic_DNA"/>
</dbReference>
<name>A0A0P8W9P4_9CLOT</name>
<keyword evidence="5" id="KW-1185">Reference proteome</keyword>
<comment type="similarity">
    <text evidence="1">Belongs to the nitroreductase family.</text>
</comment>
<dbReference type="AlphaFoldDB" id="A0A0P8W9P4"/>
<dbReference type="PANTHER" id="PTHR43673:SF10">
    <property type="entry name" value="NADH DEHYDROGENASE_NAD(P)H NITROREDUCTASE XCC3605-RELATED"/>
    <property type="match status" value="1"/>
</dbReference>
<dbReference type="EC" id="1.13.11.79" evidence="4"/>
<gene>
    <name evidence="4" type="primary">bluB</name>
    <name evidence="4" type="ORF">OXPF_10540</name>
</gene>
<evidence type="ECO:0000313" key="4">
    <source>
        <dbReference type="EMBL" id="KPU45359.1"/>
    </source>
</evidence>
<organism evidence="4 5">
    <name type="scientific">Oxobacter pfennigii</name>
    <dbReference type="NCBI Taxonomy" id="36849"/>
    <lineage>
        <taxon>Bacteria</taxon>
        <taxon>Bacillati</taxon>
        <taxon>Bacillota</taxon>
        <taxon>Clostridia</taxon>
        <taxon>Eubacteriales</taxon>
        <taxon>Clostridiaceae</taxon>
        <taxon>Oxobacter</taxon>
    </lineage>
</organism>
<dbReference type="InterPro" id="IPR000415">
    <property type="entry name" value="Nitroreductase-like"/>
</dbReference>
<dbReference type="SUPFAM" id="SSF55469">
    <property type="entry name" value="FMN-dependent nitroreductase-like"/>
    <property type="match status" value="1"/>
</dbReference>
<dbReference type="Proteomes" id="UP000050326">
    <property type="component" value="Unassembled WGS sequence"/>
</dbReference>
<accession>A0A0P8W9P4</accession>
<dbReference type="STRING" id="36849.OXPF_10540"/>